<dbReference type="InterPro" id="IPR004101">
    <property type="entry name" value="Mur_ligase_C"/>
</dbReference>
<keyword evidence="6 14" id="KW-0132">Cell division</keyword>
<sequence>MKKVFFIGISGIGMSGLAKIMLKKGYEVYGSDISEKDVTSELVKLGAVIYKKHIDLNAKKMDLVVYSTAIKKSNPEYIFAKLNGIKLLKRGELLAELFNEKKGIAVAGTHGKTTTSSMLGVSLFDINPTIIVGGIIPEIGSNSKFGKSEYMVVEADESDNSFLYLNPEYSIITNIEADHLEKHGTFENIKKSFLKFMEKTKKEVIVCKDCEVLDELAKQISERDEEKKIITYSLKDKTANIYCENIYIKNGITHYTVIENGEEIGEFELKIPGEHNILNSLGVIYIARKLKIEKEKLKNKLKNFKGAKRRFDILYENSVRIIDDYAHHPTEIKATLTAAREIYKDRIIAIFQPHRYSRTKFLMDSFEGAFGNADKVILLPIYSAGEKNIYDINENILADKINNNVKIIRNREEITKTILDDKVKGDTYIFMGAGDIYKLAYEMKEILER</sequence>
<evidence type="ECO:0000259" key="16">
    <source>
        <dbReference type="Pfam" id="PF02875"/>
    </source>
</evidence>
<dbReference type="KEGG" id="haby:HLVA_01680"/>
<feature type="domain" description="Mur ligase C-terminal" evidence="16">
    <location>
        <begin position="309"/>
        <end position="434"/>
    </location>
</feature>
<evidence type="ECO:0000256" key="4">
    <source>
        <dbReference type="ARBA" id="ARBA00022490"/>
    </source>
</evidence>
<dbReference type="GO" id="GO:0009252">
    <property type="term" value="P:peptidoglycan biosynthetic process"/>
    <property type="evidence" value="ECO:0007669"/>
    <property type="project" value="UniProtKB-UniRule"/>
</dbReference>
<evidence type="ECO:0000256" key="12">
    <source>
        <dbReference type="ARBA" id="ARBA00023316"/>
    </source>
</evidence>
<feature type="domain" description="Mur ligase N-terminal catalytic" evidence="15">
    <location>
        <begin position="5"/>
        <end position="101"/>
    </location>
</feature>
<dbReference type="Gene3D" id="3.40.1190.10">
    <property type="entry name" value="Mur-like, catalytic domain"/>
    <property type="match status" value="1"/>
</dbReference>
<keyword evidence="8 14" id="KW-0067">ATP-binding</keyword>
<comment type="catalytic activity">
    <reaction evidence="13 14">
        <text>UDP-N-acetyl-alpha-D-muramate + L-alanine + ATP = UDP-N-acetyl-alpha-D-muramoyl-L-alanine + ADP + phosphate + H(+)</text>
        <dbReference type="Rhea" id="RHEA:23372"/>
        <dbReference type="ChEBI" id="CHEBI:15378"/>
        <dbReference type="ChEBI" id="CHEBI:30616"/>
        <dbReference type="ChEBI" id="CHEBI:43474"/>
        <dbReference type="ChEBI" id="CHEBI:57972"/>
        <dbReference type="ChEBI" id="CHEBI:70757"/>
        <dbReference type="ChEBI" id="CHEBI:83898"/>
        <dbReference type="ChEBI" id="CHEBI:456216"/>
        <dbReference type="EC" id="6.3.2.8"/>
    </reaction>
</comment>
<evidence type="ECO:0000256" key="8">
    <source>
        <dbReference type="ARBA" id="ARBA00022840"/>
    </source>
</evidence>
<name>A0AAU9DRM2_9FUSO</name>
<evidence type="ECO:0000256" key="10">
    <source>
        <dbReference type="ARBA" id="ARBA00022984"/>
    </source>
</evidence>
<comment type="function">
    <text evidence="14">Cell wall formation.</text>
</comment>
<evidence type="ECO:0000256" key="13">
    <source>
        <dbReference type="ARBA" id="ARBA00047833"/>
    </source>
</evidence>
<keyword evidence="11 14" id="KW-0131">Cell cycle</keyword>
<keyword evidence="5 14" id="KW-0436">Ligase</keyword>
<keyword evidence="10 14" id="KW-0573">Peptidoglycan synthesis</keyword>
<dbReference type="InterPro" id="IPR013221">
    <property type="entry name" value="Mur_ligase_cen"/>
</dbReference>
<comment type="subcellular location">
    <subcellularLocation>
        <location evidence="1 14">Cytoplasm</location>
    </subcellularLocation>
</comment>
<dbReference type="GO" id="GO:0071555">
    <property type="term" value="P:cell wall organization"/>
    <property type="evidence" value="ECO:0007669"/>
    <property type="project" value="UniProtKB-KW"/>
</dbReference>
<accession>A0AAU9DRM2</accession>
<proteinExistence type="inferred from homology"/>
<comment type="similarity">
    <text evidence="14">Belongs to the MurCDEF family.</text>
</comment>
<dbReference type="HAMAP" id="MF_00046">
    <property type="entry name" value="MurC"/>
    <property type="match status" value="1"/>
</dbReference>
<reference evidence="18 19" key="1">
    <citation type="submission" date="2022-11" db="EMBL/GenBank/DDBJ databases">
        <title>Haliovirga abyssi gen. nov., sp. nov., a mesophilic fermentative bacterium isolated from the Iheya North hydrothermal field and the proposal of Haliovirgaceae fam. nov.</title>
        <authorList>
            <person name="Miyazaki U."/>
            <person name="Tame A."/>
            <person name="Miyazaki J."/>
            <person name="Takai K."/>
            <person name="Sawayama S."/>
            <person name="Kitajima M."/>
            <person name="Okamoto A."/>
            <person name="Nakagawa S."/>
        </authorList>
    </citation>
    <scope>NUCLEOTIDE SEQUENCE [LARGE SCALE GENOMIC DNA]</scope>
    <source>
        <strain evidence="18 19">IC12</strain>
    </source>
</reference>
<evidence type="ECO:0000256" key="5">
    <source>
        <dbReference type="ARBA" id="ARBA00022598"/>
    </source>
</evidence>
<dbReference type="EMBL" id="AP027059">
    <property type="protein sequence ID" value="BDU49599.1"/>
    <property type="molecule type" value="Genomic_DNA"/>
</dbReference>
<keyword evidence="7 14" id="KW-0547">Nucleotide-binding</keyword>
<dbReference type="Gene3D" id="3.90.190.20">
    <property type="entry name" value="Mur ligase, C-terminal domain"/>
    <property type="match status" value="1"/>
</dbReference>
<keyword evidence="19" id="KW-1185">Reference proteome</keyword>
<dbReference type="GO" id="GO:0008763">
    <property type="term" value="F:UDP-N-acetylmuramate-L-alanine ligase activity"/>
    <property type="evidence" value="ECO:0007669"/>
    <property type="project" value="UniProtKB-UniRule"/>
</dbReference>
<dbReference type="PANTHER" id="PTHR43445">
    <property type="entry name" value="UDP-N-ACETYLMURAMATE--L-ALANINE LIGASE-RELATED"/>
    <property type="match status" value="1"/>
</dbReference>
<feature type="domain" description="Mur ligase central" evidence="17">
    <location>
        <begin position="106"/>
        <end position="286"/>
    </location>
</feature>
<keyword evidence="12 14" id="KW-0961">Cell wall biogenesis/degradation</keyword>
<dbReference type="GO" id="GO:0051301">
    <property type="term" value="P:cell division"/>
    <property type="evidence" value="ECO:0007669"/>
    <property type="project" value="UniProtKB-KW"/>
</dbReference>
<dbReference type="InterPro" id="IPR036565">
    <property type="entry name" value="Mur-like_cat_sf"/>
</dbReference>
<dbReference type="Pfam" id="PF01225">
    <property type="entry name" value="Mur_ligase"/>
    <property type="match status" value="1"/>
</dbReference>
<dbReference type="GO" id="GO:0005737">
    <property type="term" value="C:cytoplasm"/>
    <property type="evidence" value="ECO:0007669"/>
    <property type="project" value="UniProtKB-SubCell"/>
</dbReference>
<dbReference type="GO" id="GO:0008360">
    <property type="term" value="P:regulation of cell shape"/>
    <property type="evidence" value="ECO:0007669"/>
    <property type="project" value="UniProtKB-KW"/>
</dbReference>
<dbReference type="EC" id="6.3.2.8" evidence="3 14"/>
<evidence type="ECO:0000256" key="2">
    <source>
        <dbReference type="ARBA" id="ARBA00004752"/>
    </source>
</evidence>
<dbReference type="SUPFAM" id="SSF51984">
    <property type="entry name" value="MurCD N-terminal domain"/>
    <property type="match status" value="1"/>
</dbReference>
<dbReference type="Pfam" id="PF02875">
    <property type="entry name" value="Mur_ligase_C"/>
    <property type="match status" value="1"/>
</dbReference>
<evidence type="ECO:0000256" key="6">
    <source>
        <dbReference type="ARBA" id="ARBA00022618"/>
    </source>
</evidence>
<evidence type="ECO:0000256" key="1">
    <source>
        <dbReference type="ARBA" id="ARBA00004496"/>
    </source>
</evidence>
<dbReference type="AlphaFoldDB" id="A0AAU9DRM2"/>
<evidence type="ECO:0000313" key="18">
    <source>
        <dbReference type="EMBL" id="BDU49599.1"/>
    </source>
</evidence>
<dbReference type="SUPFAM" id="SSF53623">
    <property type="entry name" value="MurD-like peptide ligases, catalytic domain"/>
    <property type="match status" value="1"/>
</dbReference>
<comment type="pathway">
    <text evidence="2 14">Cell wall biogenesis; peptidoglycan biosynthesis.</text>
</comment>
<dbReference type="InterPro" id="IPR000713">
    <property type="entry name" value="Mur_ligase_N"/>
</dbReference>
<dbReference type="InterPro" id="IPR050061">
    <property type="entry name" value="MurCDEF_pg_biosynth"/>
</dbReference>
<evidence type="ECO:0000256" key="7">
    <source>
        <dbReference type="ARBA" id="ARBA00022741"/>
    </source>
</evidence>
<keyword evidence="4 14" id="KW-0963">Cytoplasm</keyword>
<evidence type="ECO:0000313" key="19">
    <source>
        <dbReference type="Proteomes" id="UP001321582"/>
    </source>
</evidence>
<dbReference type="PANTHER" id="PTHR43445:SF3">
    <property type="entry name" value="UDP-N-ACETYLMURAMATE--L-ALANINE LIGASE"/>
    <property type="match status" value="1"/>
</dbReference>
<dbReference type="Gene3D" id="3.40.50.720">
    <property type="entry name" value="NAD(P)-binding Rossmann-like Domain"/>
    <property type="match status" value="1"/>
</dbReference>
<dbReference type="NCBIfam" id="TIGR01082">
    <property type="entry name" value="murC"/>
    <property type="match status" value="1"/>
</dbReference>
<feature type="binding site" evidence="14">
    <location>
        <begin position="108"/>
        <end position="114"/>
    </location>
    <ligand>
        <name>ATP</name>
        <dbReference type="ChEBI" id="CHEBI:30616"/>
    </ligand>
</feature>
<evidence type="ECO:0000256" key="14">
    <source>
        <dbReference type="HAMAP-Rule" id="MF_00046"/>
    </source>
</evidence>
<gene>
    <name evidence="14 18" type="primary">murC</name>
    <name evidence="18" type="ORF">HLVA_01680</name>
</gene>
<evidence type="ECO:0000256" key="11">
    <source>
        <dbReference type="ARBA" id="ARBA00023306"/>
    </source>
</evidence>
<protein>
    <recommendedName>
        <fullName evidence="3 14">UDP-N-acetylmuramate--L-alanine ligase</fullName>
        <ecNumber evidence="3 14">6.3.2.8</ecNumber>
    </recommendedName>
    <alternativeName>
        <fullName evidence="14">UDP-N-acetylmuramoyl-L-alanine synthetase</fullName>
    </alternativeName>
</protein>
<evidence type="ECO:0000259" key="15">
    <source>
        <dbReference type="Pfam" id="PF01225"/>
    </source>
</evidence>
<organism evidence="18 19">
    <name type="scientific">Haliovirga abyssi</name>
    <dbReference type="NCBI Taxonomy" id="2996794"/>
    <lineage>
        <taxon>Bacteria</taxon>
        <taxon>Fusobacteriati</taxon>
        <taxon>Fusobacteriota</taxon>
        <taxon>Fusobacteriia</taxon>
        <taxon>Fusobacteriales</taxon>
        <taxon>Haliovirgaceae</taxon>
        <taxon>Haliovirga</taxon>
    </lineage>
</organism>
<evidence type="ECO:0000256" key="3">
    <source>
        <dbReference type="ARBA" id="ARBA00012211"/>
    </source>
</evidence>
<dbReference type="InterPro" id="IPR005758">
    <property type="entry name" value="UDP-N-AcMur_Ala_ligase_MurC"/>
</dbReference>
<dbReference type="GO" id="GO:0005524">
    <property type="term" value="F:ATP binding"/>
    <property type="evidence" value="ECO:0007669"/>
    <property type="project" value="UniProtKB-UniRule"/>
</dbReference>
<evidence type="ECO:0000256" key="9">
    <source>
        <dbReference type="ARBA" id="ARBA00022960"/>
    </source>
</evidence>
<dbReference type="RefSeq" id="WP_307904549.1">
    <property type="nucleotide sequence ID" value="NZ_AP027059.1"/>
</dbReference>
<dbReference type="InterPro" id="IPR036615">
    <property type="entry name" value="Mur_ligase_C_dom_sf"/>
</dbReference>
<keyword evidence="9 14" id="KW-0133">Cell shape</keyword>
<evidence type="ECO:0000259" key="17">
    <source>
        <dbReference type="Pfam" id="PF08245"/>
    </source>
</evidence>
<dbReference type="Proteomes" id="UP001321582">
    <property type="component" value="Chromosome"/>
</dbReference>
<dbReference type="Pfam" id="PF08245">
    <property type="entry name" value="Mur_ligase_M"/>
    <property type="match status" value="1"/>
</dbReference>
<dbReference type="SUPFAM" id="SSF53244">
    <property type="entry name" value="MurD-like peptide ligases, peptide-binding domain"/>
    <property type="match status" value="1"/>
</dbReference>